<evidence type="ECO:0000313" key="2">
    <source>
        <dbReference type="EMBL" id="SYX08799.1"/>
    </source>
</evidence>
<feature type="signal peptide" evidence="1">
    <location>
        <begin position="1"/>
        <end position="21"/>
    </location>
</feature>
<keyword evidence="1" id="KW-0732">Signal</keyword>
<keyword evidence="3" id="KW-1185">Reference proteome</keyword>
<evidence type="ECO:0000256" key="1">
    <source>
        <dbReference type="SAM" id="SignalP"/>
    </source>
</evidence>
<protein>
    <submittedName>
        <fullName evidence="2">Uncharacterized protein</fullName>
    </submittedName>
</protein>
<evidence type="ECO:0000313" key="3">
    <source>
        <dbReference type="Proteomes" id="UP000258476"/>
    </source>
</evidence>
<dbReference type="RefSeq" id="WP_174222222.1">
    <property type="nucleotide sequence ID" value="NZ_LS992154.1"/>
</dbReference>
<proteinExistence type="predicted"/>
<dbReference type="EMBL" id="LS992154">
    <property type="protein sequence ID" value="SYX08799.1"/>
    <property type="molecule type" value="Genomic_DNA"/>
</dbReference>
<dbReference type="AlphaFoldDB" id="A0A3B0PM41"/>
<dbReference type="Proteomes" id="UP000258476">
    <property type="component" value="Chromosome"/>
</dbReference>
<feature type="chain" id="PRO_5017285503" evidence="1">
    <location>
        <begin position="22"/>
        <end position="48"/>
    </location>
</feature>
<sequence length="48" mass="5541">MKKIFYILCFCGLLPVTTMFSVEEVQEEIEHPSSLPTVCPFYLIEEAN</sequence>
<accession>A0A3B0PM41</accession>
<organism evidence="2 3">
    <name type="scientific">Chlamydia poikilotherma</name>
    <dbReference type="NCBI Taxonomy" id="1967783"/>
    <lineage>
        <taxon>Bacteria</taxon>
        <taxon>Pseudomonadati</taxon>
        <taxon>Chlamydiota</taxon>
        <taxon>Chlamydiia</taxon>
        <taxon>Chlamydiales</taxon>
        <taxon>Chlamydiaceae</taxon>
        <taxon>Chlamydia/Chlamydophila group</taxon>
        <taxon>Chlamydia</taxon>
    </lineage>
</organism>
<dbReference type="KEGG" id="chla:C834K_0336"/>
<gene>
    <name evidence="2" type="ORF">C834K_0336</name>
</gene>
<reference evidence="3" key="1">
    <citation type="submission" date="2017-11" db="EMBL/GenBank/DDBJ databases">
        <authorList>
            <person name="Seth-Smith MB H."/>
        </authorList>
    </citation>
    <scope>NUCLEOTIDE SEQUENCE [LARGE SCALE GENOMIC DNA]</scope>
</reference>
<name>A0A3B0PM41_9CHLA</name>